<evidence type="ECO:0000256" key="1">
    <source>
        <dbReference type="SAM" id="Phobius"/>
    </source>
</evidence>
<geneLocation type="plasmid" evidence="2">
    <name>unnamed</name>
</geneLocation>
<reference evidence="3" key="1">
    <citation type="journal article" date="2000" name="Infect. Immun.">
        <title>DNA sequence and comparison of virulence plasmids from Rhodococcus equi ATCC 33701 and 103.</title>
        <authorList>
            <person name="Takai S."/>
            <person name="Hines S.A."/>
            <person name="Sekizaki T."/>
            <person name="Nicholson V.M."/>
            <person name="Alperin D.A."/>
            <person name="Osaki M."/>
            <person name="Takamatsu D."/>
            <person name="Nakamura M."/>
            <person name="Suzuki K."/>
            <person name="Ogino N."/>
            <person name="Kakuda T."/>
            <person name="Dan H."/>
            <person name="Prescott J.F."/>
        </authorList>
    </citation>
    <scope>NUCLEOTIDE SEQUENCE</scope>
    <source>
        <strain evidence="2">103</strain>
        <strain evidence="3">ATCC33701</strain>
        <plasmid evidence="3">pREAT701 (p33701)</plasmid>
        <plasmid evidence="2">unnamed</plasmid>
    </source>
</reference>
<dbReference type="EMBL" id="AP001204">
    <property type="protein sequence ID" value="BAB16633.1"/>
    <property type="molecule type" value="Genomic_DNA"/>
</dbReference>
<keyword evidence="3" id="KW-0614">Plasmid</keyword>
<keyword evidence="1" id="KW-0472">Membrane</keyword>
<organism evidence="3">
    <name type="scientific">Rhodococcus hoagii</name>
    <name type="common">Corynebacterium equii</name>
    <dbReference type="NCBI Taxonomy" id="43767"/>
    <lineage>
        <taxon>Bacteria</taxon>
        <taxon>Bacillati</taxon>
        <taxon>Actinomycetota</taxon>
        <taxon>Actinomycetes</taxon>
        <taxon>Mycobacteriales</taxon>
        <taxon>Nocardiaceae</taxon>
        <taxon>Prescottella</taxon>
    </lineage>
</organism>
<evidence type="ECO:0000313" key="2">
    <source>
        <dbReference type="EMBL" id="AAG21727.1"/>
    </source>
</evidence>
<protein>
    <submittedName>
        <fullName evidence="3">Uncharacterized protein</fullName>
    </submittedName>
</protein>
<gene>
    <name evidence="3" type="primary">orf24</name>
</gene>
<dbReference type="EMBL" id="AF116907">
    <property type="protein sequence ID" value="AAG21727.1"/>
    <property type="molecule type" value="Genomic_DNA"/>
</dbReference>
<dbReference type="AlphaFoldDB" id="Q9EUA6"/>
<proteinExistence type="predicted"/>
<name>Q9EUA6_RHOHA</name>
<feature type="transmembrane region" description="Helical" evidence="1">
    <location>
        <begin position="28"/>
        <end position="46"/>
    </location>
</feature>
<evidence type="ECO:0000313" key="3">
    <source>
        <dbReference type="EMBL" id="BAB16633.1"/>
    </source>
</evidence>
<keyword evidence="1" id="KW-0812">Transmembrane</keyword>
<feature type="transmembrane region" description="Helical" evidence="1">
    <location>
        <begin position="58"/>
        <end position="78"/>
    </location>
</feature>
<accession>Q9EUA6</accession>
<keyword evidence="1" id="KW-1133">Transmembrane helix</keyword>
<sequence length="103" mass="11461">MNRGVSKAFMEYEAECQKLETRSPLLKYLLGAWAIAILAWLFQLIARDADLDGAKVPAQILVILSLILVVGVGVAICVERIRTHRRCNQLEKAAFAVEEDPHA</sequence>
<geneLocation type="plasmid" evidence="3">
    <name>pREAT701</name>
    <name>p33701</name>
</geneLocation>